<gene>
    <name evidence="2" type="ORF">UV68_C0043G0008</name>
</gene>
<accession>A0A0G1G0P3</accession>
<comment type="caution">
    <text evidence="2">The sequence shown here is derived from an EMBL/GenBank/DDBJ whole genome shotgun (WGS) entry which is preliminary data.</text>
</comment>
<proteinExistence type="predicted"/>
<evidence type="ECO:0000256" key="1">
    <source>
        <dbReference type="SAM" id="Phobius"/>
    </source>
</evidence>
<evidence type="ECO:0000313" key="3">
    <source>
        <dbReference type="Proteomes" id="UP000033980"/>
    </source>
</evidence>
<organism evidence="2 3">
    <name type="scientific">Candidatus Collierbacteria bacterium GW2011_GWC2_43_12</name>
    <dbReference type="NCBI Taxonomy" id="1618390"/>
    <lineage>
        <taxon>Bacteria</taxon>
        <taxon>Candidatus Collieribacteriota</taxon>
    </lineage>
</organism>
<sequence>MVEGDPSTVVGMTGGGVDWRVMIWVVWRVTNWLALLAPRLVSTKE</sequence>
<dbReference type="EMBL" id="LCFK01000043">
    <property type="protein sequence ID" value="KKS92548.1"/>
    <property type="molecule type" value="Genomic_DNA"/>
</dbReference>
<reference evidence="2 3" key="1">
    <citation type="journal article" date="2015" name="Nature">
        <title>rRNA introns, odd ribosomes, and small enigmatic genomes across a large radiation of phyla.</title>
        <authorList>
            <person name="Brown C.T."/>
            <person name="Hug L.A."/>
            <person name="Thomas B.C."/>
            <person name="Sharon I."/>
            <person name="Castelle C.J."/>
            <person name="Singh A."/>
            <person name="Wilkins M.J."/>
            <person name="Williams K.H."/>
            <person name="Banfield J.F."/>
        </authorList>
    </citation>
    <scope>NUCLEOTIDE SEQUENCE [LARGE SCALE GENOMIC DNA]</scope>
</reference>
<name>A0A0G1G0P3_9BACT</name>
<keyword evidence="1" id="KW-1133">Transmembrane helix</keyword>
<dbReference type="Proteomes" id="UP000033980">
    <property type="component" value="Unassembled WGS sequence"/>
</dbReference>
<keyword evidence="1" id="KW-0812">Transmembrane</keyword>
<feature type="transmembrane region" description="Helical" evidence="1">
    <location>
        <begin position="21"/>
        <end position="41"/>
    </location>
</feature>
<protein>
    <submittedName>
        <fullName evidence="2">Uncharacterized protein</fullName>
    </submittedName>
</protein>
<keyword evidence="1" id="KW-0472">Membrane</keyword>
<evidence type="ECO:0000313" key="2">
    <source>
        <dbReference type="EMBL" id="KKS92548.1"/>
    </source>
</evidence>
<dbReference type="AlphaFoldDB" id="A0A0G1G0P3"/>